<reference evidence="2" key="1">
    <citation type="journal article" date="2014" name="Proc. Natl. Acad. Sci. U.S.A.">
        <title>Extensive sampling of basidiomycete genomes demonstrates inadequacy of the white-rot/brown-rot paradigm for wood decay fungi.</title>
        <authorList>
            <person name="Riley R."/>
            <person name="Salamov A.A."/>
            <person name="Brown D.W."/>
            <person name="Nagy L.G."/>
            <person name="Floudas D."/>
            <person name="Held B.W."/>
            <person name="Levasseur A."/>
            <person name="Lombard V."/>
            <person name="Morin E."/>
            <person name="Otillar R."/>
            <person name="Lindquist E.A."/>
            <person name="Sun H."/>
            <person name="LaButti K.M."/>
            <person name="Schmutz J."/>
            <person name="Jabbour D."/>
            <person name="Luo H."/>
            <person name="Baker S.E."/>
            <person name="Pisabarro A.G."/>
            <person name="Walton J.D."/>
            <person name="Blanchette R.A."/>
            <person name="Henrissat B."/>
            <person name="Martin F."/>
            <person name="Cullen D."/>
            <person name="Hibbett D.S."/>
            <person name="Grigoriev I.V."/>
        </authorList>
    </citation>
    <scope>NUCLEOTIDE SEQUENCE [LARGE SCALE GENOMIC DNA]</scope>
    <source>
        <strain evidence="2">PC15</strain>
    </source>
</reference>
<gene>
    <name evidence="1" type="ORF">PLEOSDRAFT_164834</name>
</gene>
<organism evidence="1 2">
    <name type="scientific">Pleurotus ostreatus (strain PC15)</name>
    <name type="common">Oyster mushroom</name>
    <dbReference type="NCBI Taxonomy" id="1137138"/>
    <lineage>
        <taxon>Eukaryota</taxon>
        <taxon>Fungi</taxon>
        <taxon>Dikarya</taxon>
        <taxon>Basidiomycota</taxon>
        <taxon>Agaricomycotina</taxon>
        <taxon>Agaricomycetes</taxon>
        <taxon>Agaricomycetidae</taxon>
        <taxon>Agaricales</taxon>
        <taxon>Pleurotineae</taxon>
        <taxon>Pleurotaceae</taxon>
        <taxon>Pleurotus</taxon>
    </lineage>
</organism>
<name>A0A067P0W3_PLEO1</name>
<accession>A0A067P0W3</accession>
<evidence type="ECO:0000313" key="1">
    <source>
        <dbReference type="EMBL" id="KDQ32840.1"/>
    </source>
</evidence>
<evidence type="ECO:0000313" key="2">
    <source>
        <dbReference type="Proteomes" id="UP000027073"/>
    </source>
</evidence>
<dbReference type="VEuPathDB" id="FungiDB:PLEOSDRAFT_164834"/>
<dbReference type="OrthoDB" id="5397701at2759"/>
<proteinExistence type="predicted"/>
<dbReference type="AlphaFoldDB" id="A0A067P0W3"/>
<dbReference type="HOGENOM" id="CLU_080764_0_1_1"/>
<dbReference type="EMBL" id="KL198004">
    <property type="protein sequence ID" value="KDQ32840.1"/>
    <property type="molecule type" value="Genomic_DNA"/>
</dbReference>
<dbReference type="Proteomes" id="UP000027073">
    <property type="component" value="Unassembled WGS sequence"/>
</dbReference>
<dbReference type="InParanoid" id="A0A067P0W3"/>
<sequence length="248" mass="27742">MSRLLAVPRVVLRSKYLHQKGFAPALTSYSWQPERSLHAFRRAAPPERRHTRQRTLRIPEPQRTRLLSSASSTSKIFSDPDRSDLFYHLIQPPNPVSSSNPAYAVSFISTELSHPDSKVVMGWVPAGIEGEVSLIGFREDASFKEILHEAIRKGLQEGVDDIQINGALQTHSGWMHVHDDRNIPALGRIGDPDDIIASVLVEDGKILAETYQPMPAYRLCTADGITRLTPGLDKKLREVLVEAATRQH</sequence>
<dbReference type="PANTHER" id="PTHR37331">
    <property type="entry name" value="YALI0F11671P"/>
    <property type="match status" value="1"/>
</dbReference>
<dbReference type="STRING" id="1137138.A0A067P0W3"/>
<protein>
    <submittedName>
        <fullName evidence="1">Uncharacterized protein</fullName>
    </submittedName>
</protein>
<dbReference type="PANTHER" id="PTHR37331:SF1">
    <property type="entry name" value="YALI0F11671P"/>
    <property type="match status" value="1"/>
</dbReference>